<dbReference type="InterPro" id="IPR001117">
    <property type="entry name" value="Cu-oxidase_2nd"/>
</dbReference>
<feature type="binding site" description="type 1 copper site" evidence="20">
    <location>
        <position position="337"/>
    </location>
    <ligand>
        <name>Cu cation</name>
        <dbReference type="ChEBI" id="CHEBI:23378"/>
        <label>1</label>
    </ligand>
</feature>
<keyword evidence="10" id="KW-0285">Flavoprotein</keyword>
<comment type="pathway">
    <text evidence="5">Nitrogen metabolism; nitrate reduction (denitrification); dinitrogen from nitrate: step 2/4.</text>
</comment>
<evidence type="ECO:0000256" key="9">
    <source>
        <dbReference type="ARBA" id="ARBA00017290"/>
    </source>
</evidence>
<evidence type="ECO:0000259" key="22">
    <source>
        <dbReference type="Pfam" id="PF00394"/>
    </source>
</evidence>
<evidence type="ECO:0000256" key="6">
    <source>
        <dbReference type="ARBA" id="ARBA00010609"/>
    </source>
</evidence>
<dbReference type="RefSeq" id="WP_131280676.1">
    <property type="nucleotide sequence ID" value="NZ_JBHSLR010000009.1"/>
</dbReference>
<feature type="region of interest" description="Disordered" evidence="21">
    <location>
        <begin position="184"/>
        <end position="207"/>
    </location>
</feature>
<evidence type="ECO:0000256" key="18">
    <source>
        <dbReference type="ARBA" id="ARBA00032356"/>
    </source>
</evidence>
<dbReference type="GO" id="GO:0050421">
    <property type="term" value="F:nitrite reductase (NO-forming) activity"/>
    <property type="evidence" value="ECO:0007669"/>
    <property type="project" value="UniProtKB-EC"/>
</dbReference>
<feature type="domain" description="Plastocyanin-like" evidence="23">
    <location>
        <begin position="250"/>
        <end position="359"/>
    </location>
</feature>
<dbReference type="AlphaFoldDB" id="A0A4Q9V243"/>
<dbReference type="Gene3D" id="2.60.40.420">
    <property type="entry name" value="Cupredoxins - blue copper proteins"/>
    <property type="match status" value="3"/>
</dbReference>
<comment type="cofactor">
    <cofactor evidence="1 20">
        <name>Cu(+)</name>
        <dbReference type="ChEBI" id="CHEBI:49552"/>
    </cofactor>
</comment>
<dbReference type="OrthoDB" id="345021at2"/>
<comment type="cofactor">
    <cofactor evidence="2 20">
        <name>Cu(2+)</name>
        <dbReference type="ChEBI" id="CHEBI:29036"/>
    </cofactor>
</comment>
<sequence>MEPMNTPHNAENSFAHGTSAQSDEKVATSRNEQKKPSIPSVWTQTGAMWATLAILCAVVFGLVFETTPRASVNLATPSSGESQNANILPTGETTEVEVQARADMTFSPNRIEVPAGNELIVTLVNTDPVSGHDLVIGDSATPRVQPGKSAQLNAGVMRESTMGHCSVAGHEQMGMTLEIVVTSASSAKNESMGDSHDHSSTANSASGAHHAMPVNIADVSGAKLSHHIDPMLKPLEPNTGSQTRKVTLRVQEVNLEVSPGLYQRRWTFNGESVAPTLHGRVGDTFVVTLINDGSMGHSIDFHAGAVAPDQPMRTIKPGESLEYVFKAERAGIWMYHCSTMPMSTHIAAGMHGAVVIEPPDLEPVDASYVLVQSEVYLANAAHNAESAKELDAQKILAGTPDRVVFNGISDQYLQYPIQVKPNQRVRFWVLNAGPDQNLAFHVVGGQFDTTWTEGAYLIHRGVASSVGSVPALHDVGAQVLPLQPAQGGFVELTFAQTGHYKAVNHVMSVAERGARVTIEVQD</sequence>
<accession>A0A4Q9V243</accession>
<dbReference type="GO" id="GO:0019333">
    <property type="term" value="P:denitrification pathway"/>
    <property type="evidence" value="ECO:0007669"/>
    <property type="project" value="UniProtKB-UniPathway"/>
</dbReference>
<evidence type="ECO:0000313" key="24">
    <source>
        <dbReference type="EMBL" id="TBW22105.1"/>
    </source>
</evidence>
<evidence type="ECO:0000256" key="11">
    <source>
        <dbReference type="ARBA" id="ARBA00022723"/>
    </source>
</evidence>
<evidence type="ECO:0000256" key="8">
    <source>
        <dbReference type="ARBA" id="ARBA00011882"/>
    </source>
</evidence>
<evidence type="ECO:0000256" key="4">
    <source>
        <dbReference type="ARBA" id="ARBA00004418"/>
    </source>
</evidence>
<evidence type="ECO:0000256" key="19">
    <source>
        <dbReference type="ARBA" id="ARBA00049340"/>
    </source>
</evidence>
<evidence type="ECO:0000256" key="2">
    <source>
        <dbReference type="ARBA" id="ARBA00001973"/>
    </source>
</evidence>
<comment type="subcellular location">
    <subcellularLocation>
        <location evidence="4">Periplasm</location>
    </subcellularLocation>
</comment>
<feature type="compositionally biased region" description="Basic and acidic residues" evidence="21">
    <location>
        <begin position="22"/>
        <end position="35"/>
    </location>
</feature>
<keyword evidence="15" id="KW-0560">Oxidoreductase</keyword>
<protein>
    <recommendedName>
        <fullName evidence="9">Copper-containing nitrite reductase</fullName>
        <ecNumber evidence="8">1.7.2.1</ecNumber>
    </recommendedName>
    <alternativeName>
        <fullName evidence="18">Cu-NIR</fullName>
    </alternativeName>
</protein>
<evidence type="ECO:0000256" key="13">
    <source>
        <dbReference type="ARBA" id="ARBA00022764"/>
    </source>
</evidence>
<feature type="binding site" description="type 1 copper site" evidence="20">
    <location>
        <position position="505"/>
    </location>
    <ligand>
        <name>Cu cation</name>
        <dbReference type="ChEBI" id="CHEBI:23378"/>
        <label>1</label>
    </ligand>
</feature>
<dbReference type="InterPro" id="IPR001287">
    <property type="entry name" value="NO2-reductase_Cu"/>
</dbReference>
<feature type="domain" description="Plastocyanin-like" evidence="22">
    <location>
        <begin position="367"/>
        <end position="456"/>
    </location>
</feature>
<dbReference type="SUPFAM" id="SSF49503">
    <property type="entry name" value="Cupredoxins"/>
    <property type="match status" value="3"/>
</dbReference>
<evidence type="ECO:0000256" key="5">
    <source>
        <dbReference type="ARBA" id="ARBA00005127"/>
    </source>
</evidence>
<dbReference type="PANTHER" id="PTHR11709">
    <property type="entry name" value="MULTI-COPPER OXIDASE"/>
    <property type="match status" value="1"/>
</dbReference>
<evidence type="ECO:0000256" key="1">
    <source>
        <dbReference type="ARBA" id="ARBA00001960"/>
    </source>
</evidence>
<comment type="catalytic activity">
    <reaction evidence="19">
        <text>nitric oxide + Fe(III)-[cytochrome c] + H2O = Fe(II)-[cytochrome c] + nitrite + 2 H(+)</text>
        <dbReference type="Rhea" id="RHEA:15233"/>
        <dbReference type="Rhea" id="RHEA-COMP:10350"/>
        <dbReference type="Rhea" id="RHEA-COMP:14399"/>
        <dbReference type="ChEBI" id="CHEBI:15377"/>
        <dbReference type="ChEBI" id="CHEBI:15378"/>
        <dbReference type="ChEBI" id="CHEBI:16301"/>
        <dbReference type="ChEBI" id="CHEBI:16480"/>
        <dbReference type="ChEBI" id="CHEBI:29033"/>
        <dbReference type="ChEBI" id="CHEBI:29034"/>
        <dbReference type="EC" id="1.7.2.1"/>
    </reaction>
</comment>
<dbReference type="Proteomes" id="UP000293036">
    <property type="component" value="Unassembled WGS sequence"/>
</dbReference>
<dbReference type="UniPathway" id="UPA00652">
    <property type="reaction ID" value="UER00707"/>
</dbReference>
<comment type="subunit">
    <text evidence="7">Homotrimer.</text>
</comment>
<evidence type="ECO:0000313" key="25">
    <source>
        <dbReference type="Proteomes" id="UP000293036"/>
    </source>
</evidence>
<keyword evidence="16 20" id="KW-0186">Copper</keyword>
<dbReference type="PRINTS" id="PR00695">
    <property type="entry name" value="CUNO2RDTASE"/>
</dbReference>
<proteinExistence type="inferred from homology"/>
<dbReference type="CDD" id="cd04208">
    <property type="entry name" value="CuRO_2_CuNIR"/>
    <property type="match status" value="1"/>
</dbReference>
<keyword evidence="11 20" id="KW-0479">Metal-binding</keyword>
<keyword evidence="14" id="KW-0274">FAD</keyword>
<gene>
    <name evidence="24" type="ORF">EZJ44_04565</name>
</gene>
<evidence type="ECO:0000256" key="20">
    <source>
        <dbReference type="PIRSR" id="PIRSR601287-1"/>
    </source>
</evidence>
<evidence type="ECO:0000256" key="3">
    <source>
        <dbReference type="ARBA" id="ARBA00001974"/>
    </source>
</evidence>
<evidence type="ECO:0000259" key="23">
    <source>
        <dbReference type="Pfam" id="PF07732"/>
    </source>
</evidence>
<feature type="binding site" description="type 1 copper site" evidence="20">
    <location>
        <position position="350"/>
    </location>
    <ligand>
        <name>Cu cation</name>
        <dbReference type="ChEBI" id="CHEBI:23378"/>
        <label>1</label>
    </ligand>
</feature>
<keyword evidence="25" id="KW-1185">Reference proteome</keyword>
<dbReference type="InterPro" id="IPR008972">
    <property type="entry name" value="Cupredoxin"/>
</dbReference>
<organism evidence="24 25">
    <name type="scientific">Arcanobacterium bovis</name>
    <dbReference type="NCBI Taxonomy" id="2529275"/>
    <lineage>
        <taxon>Bacteria</taxon>
        <taxon>Bacillati</taxon>
        <taxon>Actinomycetota</taxon>
        <taxon>Actinomycetes</taxon>
        <taxon>Actinomycetales</taxon>
        <taxon>Actinomycetaceae</taxon>
        <taxon>Arcanobacterium</taxon>
    </lineage>
</organism>
<dbReference type="InterPro" id="IPR045087">
    <property type="entry name" value="Cu-oxidase_fam"/>
</dbReference>
<evidence type="ECO:0000256" key="16">
    <source>
        <dbReference type="ARBA" id="ARBA00023008"/>
    </source>
</evidence>
<feature type="binding site" description="type 1 copper site" evidence="20">
    <location>
        <position position="297"/>
    </location>
    <ligand>
        <name>Cu cation</name>
        <dbReference type="ChEBI" id="CHEBI:23378"/>
        <label>1</label>
    </ligand>
</feature>
<evidence type="ECO:0000256" key="14">
    <source>
        <dbReference type="ARBA" id="ARBA00022827"/>
    </source>
</evidence>
<keyword evidence="17" id="KW-0534">Nitrate assimilation</keyword>
<evidence type="ECO:0000256" key="21">
    <source>
        <dbReference type="SAM" id="MobiDB-lite"/>
    </source>
</evidence>
<dbReference type="PANTHER" id="PTHR11709:SF394">
    <property type="entry name" value="FI03373P-RELATED"/>
    <property type="match status" value="1"/>
</dbReference>
<feature type="binding site" description="type 1 copper site" evidence="20">
    <location>
        <position position="336"/>
    </location>
    <ligand>
        <name>Cu cation</name>
        <dbReference type="ChEBI" id="CHEBI:23378"/>
        <label>1</label>
    </ligand>
</feature>
<name>A0A4Q9V243_9ACTO</name>
<dbReference type="GO" id="GO:0005507">
    <property type="term" value="F:copper ion binding"/>
    <property type="evidence" value="ECO:0007669"/>
    <property type="project" value="InterPro"/>
</dbReference>
<reference evidence="24 25" key="1">
    <citation type="submission" date="2019-02" db="EMBL/GenBank/DDBJ databases">
        <title>Arcanobacterium bovis sp. nov., isolated from the milk of a cow with mastitis.</title>
        <authorList>
            <person name="Sammra O."/>
            <person name="Foster G."/>
            <person name="Hassan A."/>
            <person name="Alssahen M."/>
            <person name="Laemmler C."/>
            <person name="Borowiak M."/>
            <person name="Malorny B."/>
            <person name="Abdulmawjood A."/>
        </authorList>
    </citation>
    <scope>NUCLEOTIDE SEQUENCE [LARGE SCALE GENOMIC DNA]</scope>
    <source>
        <strain evidence="24 25">C605018/01/1</strain>
    </source>
</reference>
<evidence type="ECO:0000256" key="10">
    <source>
        <dbReference type="ARBA" id="ARBA00022630"/>
    </source>
</evidence>
<dbReference type="GO" id="GO:0042128">
    <property type="term" value="P:nitrate assimilation"/>
    <property type="evidence" value="ECO:0007669"/>
    <property type="project" value="UniProtKB-KW"/>
</dbReference>
<feature type="region of interest" description="Disordered" evidence="21">
    <location>
        <begin position="1"/>
        <end position="38"/>
    </location>
</feature>
<evidence type="ECO:0000256" key="7">
    <source>
        <dbReference type="ARBA" id="ARBA00011233"/>
    </source>
</evidence>
<feature type="binding site" description="type 1 copper site" evidence="20">
    <location>
        <position position="345"/>
    </location>
    <ligand>
        <name>Cu cation</name>
        <dbReference type="ChEBI" id="CHEBI:23378"/>
        <label>1</label>
    </ligand>
</feature>
<feature type="compositionally biased region" description="Polar residues" evidence="21">
    <location>
        <begin position="1"/>
        <end position="21"/>
    </location>
</feature>
<dbReference type="Pfam" id="PF00394">
    <property type="entry name" value="Cu-oxidase"/>
    <property type="match status" value="1"/>
</dbReference>
<comment type="caution">
    <text evidence="24">The sequence shown here is derived from an EMBL/GenBank/DDBJ whole genome shotgun (WGS) entry which is preliminary data.</text>
</comment>
<dbReference type="InterPro" id="IPR011707">
    <property type="entry name" value="Cu-oxidase-like_N"/>
</dbReference>
<evidence type="ECO:0000256" key="17">
    <source>
        <dbReference type="ARBA" id="ARBA00023063"/>
    </source>
</evidence>
<dbReference type="CDD" id="cd11020">
    <property type="entry name" value="CuRO_1_CuNIR"/>
    <property type="match status" value="1"/>
</dbReference>
<feature type="binding site" description="type 1 copper site" evidence="20">
    <location>
        <position position="302"/>
    </location>
    <ligand>
        <name>Cu cation</name>
        <dbReference type="ChEBI" id="CHEBI:23378"/>
        <label>1</label>
    </ligand>
</feature>
<comment type="cofactor">
    <cofactor evidence="3">
        <name>FAD</name>
        <dbReference type="ChEBI" id="CHEBI:57692"/>
    </cofactor>
</comment>
<dbReference type="GO" id="GO:0042597">
    <property type="term" value="C:periplasmic space"/>
    <property type="evidence" value="ECO:0007669"/>
    <property type="project" value="UniProtKB-SubCell"/>
</dbReference>
<keyword evidence="13" id="KW-0574">Periplasm</keyword>
<dbReference type="EC" id="1.7.2.1" evidence="8"/>
<evidence type="ECO:0000256" key="15">
    <source>
        <dbReference type="ARBA" id="ARBA00023002"/>
    </source>
</evidence>
<keyword evidence="12" id="KW-0677">Repeat</keyword>
<dbReference type="EMBL" id="SJDT01000003">
    <property type="protein sequence ID" value="TBW22105.1"/>
    <property type="molecule type" value="Genomic_DNA"/>
</dbReference>
<comment type="similarity">
    <text evidence="6">Belongs to the multicopper oxidase family.</text>
</comment>
<evidence type="ECO:0000256" key="12">
    <source>
        <dbReference type="ARBA" id="ARBA00022737"/>
    </source>
</evidence>
<dbReference type="Pfam" id="PF07732">
    <property type="entry name" value="Cu-oxidase_3"/>
    <property type="match status" value="1"/>
</dbReference>